<evidence type="ECO:0000313" key="10">
    <source>
        <dbReference type="Proteomes" id="UP001472677"/>
    </source>
</evidence>
<keyword evidence="10" id="KW-1185">Reference proteome</keyword>
<evidence type="ECO:0008006" key="11">
    <source>
        <dbReference type="Google" id="ProtNLM"/>
    </source>
</evidence>
<feature type="domain" description="Cation efflux protein cytoplasmic" evidence="8">
    <location>
        <begin position="673"/>
        <end position="741"/>
    </location>
</feature>
<evidence type="ECO:0000256" key="4">
    <source>
        <dbReference type="ARBA" id="ARBA00022989"/>
    </source>
</evidence>
<keyword evidence="3 6" id="KW-0812">Transmembrane</keyword>
<dbReference type="EMBL" id="JBBPBM010000049">
    <property type="protein sequence ID" value="KAK8519765.1"/>
    <property type="molecule type" value="Genomic_DNA"/>
</dbReference>
<evidence type="ECO:0000259" key="7">
    <source>
        <dbReference type="Pfam" id="PF01545"/>
    </source>
</evidence>
<sequence length="760" mass="87054">MSKEPMQSDWISLPADEDDGSITEFSGESGSRKVHQFYFVKFWPYKDPEKDSKLRWADQQCQLLDREKELVVDDKTMEIMSRRDNICSELDRKKWRHALLETGVEWTTMVVGFLQAAIDSLDVDGSSSSKQTETAARQPRFLMSSLRNEIPRAYFWYSQSNNREKLEQILKEVERIEDGQDEAKAAAAAQGDIWDPLNSKRAMEEQIELLNKIPDELRPERYEVMAEIKCLEDGLEVLKKEDDDLSKKFQALIDRKSDLCDFVISIRKEEDDANACYNEYVSLMRNANELAARKDVKALEQLSSSQVSGAVEFSFISISTTPCKFCPYKTSDIRSFSSQKSVVGVKMENGVKFANNLRTDSLDYRAELLSPTPVGENHVTMASEQSWRLNVDKFQLPDRHKEYSSCFSLGYYIKALSRQRRLSRYYKRQEELVKGYNEIDTFNELGILPGSLSEEEMKQLARNERLAIYASNVANLVLFLAKVYASVMSRSLAVIASTLDSLLDLLSGFILWFTASAMRKPNQFHYPIGKNRMQPVGIVVFASVMATLGLQILFESGRELIIKAQPDRDPVKEKWMIGIMVSVTVVKFVLVIYCRRFENEIIRAYAQDHFFDVITNSIGLGTAVLAIKFYWWIDPIGAILIALYTMGNWANTVMENVWGLIGTTAPPEYLAKLTYLIWNHCEEIRQIETVRAYSFGSYYFVEVHIILPEDMSLVQSHNIGRSLKHKLEQLPEVERAFVHIDLDNIGSPEHKPKKSPSSSP</sequence>
<feature type="transmembrane region" description="Helical" evidence="6">
    <location>
        <begin position="613"/>
        <end position="633"/>
    </location>
</feature>
<keyword evidence="2" id="KW-0813">Transport</keyword>
<dbReference type="InterPro" id="IPR050291">
    <property type="entry name" value="CDF_Transporter"/>
</dbReference>
<gene>
    <name evidence="9" type="ORF">V6N12_003740</name>
</gene>
<evidence type="ECO:0000259" key="8">
    <source>
        <dbReference type="Pfam" id="PF16916"/>
    </source>
</evidence>
<proteinExistence type="predicted"/>
<dbReference type="SUPFAM" id="SSF160240">
    <property type="entry name" value="Cation efflux protein cytoplasmic domain-like"/>
    <property type="match status" value="1"/>
</dbReference>
<evidence type="ECO:0000256" key="1">
    <source>
        <dbReference type="ARBA" id="ARBA00004141"/>
    </source>
</evidence>
<dbReference type="InterPro" id="IPR027470">
    <property type="entry name" value="Cation_efflux_CTD"/>
</dbReference>
<reference evidence="9 10" key="1">
    <citation type="journal article" date="2024" name="G3 (Bethesda)">
        <title>Genome assembly of Hibiscus sabdariffa L. provides insights into metabolisms of medicinal natural products.</title>
        <authorList>
            <person name="Kim T."/>
        </authorList>
    </citation>
    <scope>NUCLEOTIDE SEQUENCE [LARGE SCALE GENOMIC DNA]</scope>
    <source>
        <strain evidence="9">TK-2024</strain>
        <tissue evidence="9">Old leaves</tissue>
    </source>
</reference>
<evidence type="ECO:0000313" key="9">
    <source>
        <dbReference type="EMBL" id="KAK8519765.1"/>
    </source>
</evidence>
<evidence type="ECO:0000256" key="5">
    <source>
        <dbReference type="ARBA" id="ARBA00023136"/>
    </source>
</evidence>
<name>A0ABR2CJF8_9ROSI</name>
<organism evidence="9 10">
    <name type="scientific">Hibiscus sabdariffa</name>
    <name type="common">roselle</name>
    <dbReference type="NCBI Taxonomy" id="183260"/>
    <lineage>
        <taxon>Eukaryota</taxon>
        <taxon>Viridiplantae</taxon>
        <taxon>Streptophyta</taxon>
        <taxon>Embryophyta</taxon>
        <taxon>Tracheophyta</taxon>
        <taxon>Spermatophyta</taxon>
        <taxon>Magnoliopsida</taxon>
        <taxon>eudicotyledons</taxon>
        <taxon>Gunneridae</taxon>
        <taxon>Pentapetalae</taxon>
        <taxon>rosids</taxon>
        <taxon>malvids</taxon>
        <taxon>Malvales</taxon>
        <taxon>Malvaceae</taxon>
        <taxon>Malvoideae</taxon>
        <taxon>Hibiscus</taxon>
    </lineage>
</organism>
<protein>
    <recommendedName>
        <fullName evidence="11">Cation efflux protein cytoplasmic domain-containing protein</fullName>
    </recommendedName>
</protein>
<dbReference type="InterPro" id="IPR036837">
    <property type="entry name" value="Cation_efflux_CTD_sf"/>
</dbReference>
<dbReference type="Pfam" id="PF16916">
    <property type="entry name" value="ZT_dimer"/>
    <property type="match status" value="1"/>
</dbReference>
<comment type="caution">
    <text evidence="9">The sequence shown here is derived from an EMBL/GenBank/DDBJ whole genome shotgun (WGS) entry which is preliminary data.</text>
</comment>
<feature type="domain" description="Cation efflux protein transmembrane" evidence="7">
    <location>
        <begin position="469"/>
        <end position="657"/>
    </location>
</feature>
<dbReference type="SUPFAM" id="SSF161111">
    <property type="entry name" value="Cation efflux protein transmembrane domain-like"/>
    <property type="match status" value="1"/>
</dbReference>
<dbReference type="InterPro" id="IPR058533">
    <property type="entry name" value="Cation_efflux_TM"/>
</dbReference>
<evidence type="ECO:0000256" key="2">
    <source>
        <dbReference type="ARBA" id="ARBA00022448"/>
    </source>
</evidence>
<feature type="transmembrane region" description="Helical" evidence="6">
    <location>
        <begin position="466"/>
        <end position="485"/>
    </location>
</feature>
<evidence type="ECO:0000256" key="6">
    <source>
        <dbReference type="SAM" id="Phobius"/>
    </source>
</evidence>
<comment type="subcellular location">
    <subcellularLocation>
        <location evidence="1">Membrane</location>
        <topology evidence="1">Multi-pass membrane protein</topology>
    </subcellularLocation>
</comment>
<dbReference type="Pfam" id="PF01545">
    <property type="entry name" value="Cation_efflux"/>
    <property type="match status" value="1"/>
</dbReference>
<dbReference type="Gene3D" id="3.30.70.1350">
    <property type="entry name" value="Cation efflux protein, cytoplasmic domain"/>
    <property type="match status" value="1"/>
</dbReference>
<dbReference type="Proteomes" id="UP001472677">
    <property type="component" value="Unassembled WGS sequence"/>
</dbReference>
<dbReference type="InterPro" id="IPR002524">
    <property type="entry name" value="Cation_efflux"/>
</dbReference>
<feature type="transmembrane region" description="Helical" evidence="6">
    <location>
        <begin position="536"/>
        <end position="554"/>
    </location>
</feature>
<keyword evidence="4 6" id="KW-1133">Transmembrane helix</keyword>
<dbReference type="InterPro" id="IPR027469">
    <property type="entry name" value="Cation_efflux_TMD_sf"/>
</dbReference>
<feature type="transmembrane region" description="Helical" evidence="6">
    <location>
        <begin position="491"/>
        <end position="515"/>
    </location>
</feature>
<dbReference type="PANTHER" id="PTHR43840">
    <property type="entry name" value="MITOCHONDRIAL METAL TRANSPORTER 1-RELATED"/>
    <property type="match status" value="1"/>
</dbReference>
<keyword evidence="5 6" id="KW-0472">Membrane</keyword>
<feature type="transmembrane region" description="Helical" evidence="6">
    <location>
        <begin position="574"/>
        <end position="593"/>
    </location>
</feature>
<accession>A0ABR2CJF8</accession>
<evidence type="ECO:0000256" key="3">
    <source>
        <dbReference type="ARBA" id="ARBA00022692"/>
    </source>
</evidence>
<dbReference type="PANTHER" id="PTHR43840:SF16">
    <property type="entry name" value="CATION EFFLUX PROTEIN CYTOPLASMIC DOMAIN-CONTAINING PROTEIN"/>
    <property type="match status" value="1"/>
</dbReference>
<dbReference type="NCBIfam" id="TIGR01297">
    <property type="entry name" value="CDF"/>
    <property type="match status" value="1"/>
</dbReference>
<dbReference type="Gene3D" id="1.20.1510.10">
    <property type="entry name" value="Cation efflux protein transmembrane domain"/>
    <property type="match status" value="1"/>
</dbReference>